<keyword evidence="1 2" id="KW-0238">DNA-binding</keyword>
<feature type="compositionally biased region" description="Low complexity" evidence="3">
    <location>
        <begin position="408"/>
        <end position="419"/>
    </location>
</feature>
<dbReference type="STRING" id="94643.A0A2A9MC82"/>
<dbReference type="GO" id="GO:0003697">
    <property type="term" value="F:single-stranded DNA binding"/>
    <property type="evidence" value="ECO:0007669"/>
    <property type="project" value="InterPro"/>
</dbReference>
<dbReference type="Pfam" id="PF00436">
    <property type="entry name" value="SSB"/>
    <property type="match status" value="1"/>
</dbReference>
<sequence>MAPQWRPAAGLIAWSTPADWSSPFVERRTRFHPPLSSRIASLSSGLSSAHRSHSRRLHVRVSLALCAVALLLGSPPPGGLALSACSGLSRKCVLEATSMLSPASSCSALPPPPLCRSLAGVRSARFRSRGVMLRRAEAPRSLAGFVTSLATQPLRASPLVRVANAGRLAGAPLHSSHLQSSLRMQPLGMGLAGARPFPRFACSAQRSFAFFQPPQNASREGSDESTGGGLAPLPRECAARGHGLVQPFEQTQGTRMQATSLKALGDDAFSSGASSSAPASGRSGGPLRHAELCLNRVTLIGRLGTMPEIRQMSNGEKFAWFSMATSVNWIDKATGDAQSRTEWHRIVIYDDALVDLVDKYLHTGRRVFVEGKLQTRRWTGADGVDRYSTSVVVSRAQGELIILDAPSSSSHAHSCSSAARQQTSTSDWADDGGEASHRDGAGSTSGLFDSGG</sequence>
<dbReference type="PROSITE" id="PS50935">
    <property type="entry name" value="SSB"/>
    <property type="match status" value="1"/>
</dbReference>
<dbReference type="GeneID" id="40311294"/>
<name>A0A2A9MC82_BESBE</name>
<dbReference type="EMBL" id="NWUJ01000005">
    <property type="protein sequence ID" value="PFH35479.1"/>
    <property type="molecule type" value="Genomic_DNA"/>
</dbReference>
<dbReference type="RefSeq" id="XP_029219488.1">
    <property type="nucleotide sequence ID" value="XM_029364780.1"/>
</dbReference>
<dbReference type="PANTHER" id="PTHR10302:SF0">
    <property type="entry name" value="SINGLE-STRANDED DNA-BINDING PROTEIN, MITOCHONDRIAL"/>
    <property type="match status" value="1"/>
</dbReference>
<evidence type="ECO:0000256" key="2">
    <source>
        <dbReference type="PROSITE-ProRule" id="PRU00252"/>
    </source>
</evidence>
<dbReference type="HAMAP" id="MF_00984">
    <property type="entry name" value="SSB"/>
    <property type="match status" value="1"/>
</dbReference>
<organism evidence="4 5">
    <name type="scientific">Besnoitia besnoiti</name>
    <name type="common">Apicomplexan protozoan</name>
    <dbReference type="NCBI Taxonomy" id="94643"/>
    <lineage>
        <taxon>Eukaryota</taxon>
        <taxon>Sar</taxon>
        <taxon>Alveolata</taxon>
        <taxon>Apicomplexa</taxon>
        <taxon>Conoidasida</taxon>
        <taxon>Coccidia</taxon>
        <taxon>Eucoccidiorida</taxon>
        <taxon>Eimeriorina</taxon>
        <taxon>Sarcocystidae</taxon>
        <taxon>Besnoitia</taxon>
    </lineage>
</organism>
<evidence type="ECO:0000256" key="1">
    <source>
        <dbReference type="ARBA" id="ARBA00023125"/>
    </source>
</evidence>
<dbReference type="InterPro" id="IPR012340">
    <property type="entry name" value="NA-bd_OB-fold"/>
</dbReference>
<gene>
    <name evidence="4" type="ORF">BESB_063660</name>
</gene>
<dbReference type="KEGG" id="bbes:BESB_063660"/>
<dbReference type="SUPFAM" id="SSF50249">
    <property type="entry name" value="Nucleic acid-binding proteins"/>
    <property type="match status" value="1"/>
</dbReference>
<reference evidence="4 5" key="1">
    <citation type="submission" date="2017-09" db="EMBL/GenBank/DDBJ databases">
        <title>Genome sequencing of Besnoitia besnoiti strain Bb-Ger1.</title>
        <authorList>
            <person name="Schares G."/>
            <person name="Venepally P."/>
            <person name="Lorenzi H.A."/>
        </authorList>
    </citation>
    <scope>NUCLEOTIDE SEQUENCE [LARGE SCALE GENOMIC DNA]</scope>
    <source>
        <strain evidence="4 5">Bb-Ger1</strain>
    </source>
</reference>
<dbReference type="OrthoDB" id="1078367at2759"/>
<dbReference type="GO" id="GO:0042645">
    <property type="term" value="C:mitochondrial nucleoid"/>
    <property type="evidence" value="ECO:0007669"/>
    <property type="project" value="TreeGrafter"/>
</dbReference>
<evidence type="ECO:0000313" key="4">
    <source>
        <dbReference type="EMBL" id="PFH35479.1"/>
    </source>
</evidence>
<dbReference type="GO" id="GO:0006264">
    <property type="term" value="P:mitochondrial DNA replication"/>
    <property type="evidence" value="ECO:0007669"/>
    <property type="project" value="TreeGrafter"/>
</dbReference>
<protein>
    <submittedName>
        <fullName evidence="4">Single-strand binding protein</fullName>
    </submittedName>
</protein>
<evidence type="ECO:0000313" key="5">
    <source>
        <dbReference type="Proteomes" id="UP000224006"/>
    </source>
</evidence>
<dbReference type="Gene3D" id="2.40.50.140">
    <property type="entry name" value="Nucleic acid-binding proteins"/>
    <property type="match status" value="1"/>
</dbReference>
<proteinExistence type="inferred from homology"/>
<dbReference type="Proteomes" id="UP000224006">
    <property type="component" value="Chromosome V"/>
</dbReference>
<dbReference type="InterPro" id="IPR000424">
    <property type="entry name" value="Primosome_PriB/ssb"/>
</dbReference>
<dbReference type="PANTHER" id="PTHR10302">
    <property type="entry name" value="SINGLE-STRANDED DNA-BINDING PROTEIN"/>
    <property type="match status" value="1"/>
</dbReference>
<accession>A0A2A9MC82</accession>
<keyword evidence="5" id="KW-1185">Reference proteome</keyword>
<dbReference type="InterPro" id="IPR011344">
    <property type="entry name" value="ssDNA-bd"/>
</dbReference>
<dbReference type="AlphaFoldDB" id="A0A2A9MC82"/>
<feature type="region of interest" description="Disordered" evidence="3">
    <location>
        <begin position="213"/>
        <end position="235"/>
    </location>
</feature>
<evidence type="ECO:0000256" key="3">
    <source>
        <dbReference type="SAM" id="MobiDB-lite"/>
    </source>
</evidence>
<dbReference type="CDD" id="cd04496">
    <property type="entry name" value="SSB_OBF"/>
    <property type="match status" value="1"/>
</dbReference>
<dbReference type="VEuPathDB" id="ToxoDB:BESB_063660"/>
<feature type="compositionally biased region" description="Polar residues" evidence="3">
    <location>
        <begin position="442"/>
        <end position="452"/>
    </location>
</feature>
<dbReference type="NCBIfam" id="TIGR00621">
    <property type="entry name" value="ssb"/>
    <property type="match status" value="1"/>
</dbReference>
<feature type="region of interest" description="Disordered" evidence="3">
    <location>
        <begin position="408"/>
        <end position="452"/>
    </location>
</feature>
<comment type="caution">
    <text evidence="4">The sequence shown here is derived from an EMBL/GenBank/DDBJ whole genome shotgun (WGS) entry which is preliminary data.</text>
</comment>